<name>A0A4R0YJP3_9GAMM</name>
<dbReference type="Pfam" id="PF03743">
    <property type="entry name" value="TrbI"/>
    <property type="match status" value="1"/>
</dbReference>
<keyword evidence="5" id="KW-0472">Membrane</keyword>
<dbReference type="Gene3D" id="2.40.128.260">
    <property type="entry name" value="Type IV secretion system, VirB10/TraB/TrbI"/>
    <property type="match status" value="1"/>
</dbReference>
<evidence type="ECO:0000313" key="7">
    <source>
        <dbReference type="EMBL" id="TCI08700.1"/>
    </source>
</evidence>
<evidence type="ECO:0000256" key="2">
    <source>
        <dbReference type="ARBA" id="ARBA00010265"/>
    </source>
</evidence>
<keyword evidence="3" id="KW-0812">Transmembrane</keyword>
<accession>A0A4R0YJP3</accession>
<evidence type="ECO:0000256" key="1">
    <source>
        <dbReference type="ARBA" id="ARBA00004167"/>
    </source>
</evidence>
<keyword evidence="8" id="KW-1185">Reference proteome</keyword>
<comment type="caution">
    <text evidence="7">The sequence shown here is derived from an EMBL/GenBank/DDBJ whole genome shotgun (WGS) entry which is preliminary data.</text>
</comment>
<sequence length="341" mass="35680">MMAAIATLLATTTALLFGAIGSRGGKEPTRNPEELVTVPAAPSKPIRTSTVRSQPSAPIPLANLPTSREPTSPQLALIPKPNAERESLLERRKQAGDTGILPGVGIPGGIPGAISEPSAANALVSSLGAGVRKAAAGQPDKAYALEQKDTLMAQGTSIRCALQTRIITDHPGFASCVVTEPVYSFTGKHLLLPKGTKVMGQYDAEPDSGRIGVIWERAITPNGVNIDMESPGVDNLGSAGHPGHYSAHWGSRISAALWISIFSDAFKYAGAKYGPTQTSTSSGIVTQDPFESNTAETIQNIAKQAVRRAANRPATVTINQGTIVSIFVAKDVDFSQTIKAH</sequence>
<comment type="subcellular location">
    <subcellularLocation>
        <location evidence="1">Membrane</location>
        <topology evidence="1">Single-pass membrane protein</topology>
    </subcellularLocation>
</comment>
<dbReference type="InterPro" id="IPR042217">
    <property type="entry name" value="T4SS_VirB10/TrbI"/>
</dbReference>
<comment type="similarity">
    <text evidence="2">Belongs to the TrbI/VirB10 family.</text>
</comment>
<evidence type="ECO:0000313" key="8">
    <source>
        <dbReference type="Proteomes" id="UP000291822"/>
    </source>
</evidence>
<feature type="region of interest" description="Disordered" evidence="6">
    <location>
        <begin position="22"/>
        <end position="74"/>
    </location>
</feature>
<organism evidence="7 8">
    <name type="scientific">Dyella soli</name>
    <dbReference type="NCBI Taxonomy" id="522319"/>
    <lineage>
        <taxon>Bacteria</taxon>
        <taxon>Pseudomonadati</taxon>
        <taxon>Pseudomonadota</taxon>
        <taxon>Gammaproteobacteria</taxon>
        <taxon>Lysobacterales</taxon>
        <taxon>Rhodanobacteraceae</taxon>
        <taxon>Dyella</taxon>
    </lineage>
</organism>
<dbReference type="Proteomes" id="UP000291822">
    <property type="component" value="Unassembled WGS sequence"/>
</dbReference>
<dbReference type="AlphaFoldDB" id="A0A4R0YJP3"/>
<feature type="compositionally biased region" description="Polar residues" evidence="6">
    <location>
        <begin position="46"/>
        <end position="56"/>
    </location>
</feature>
<dbReference type="GO" id="GO:0016020">
    <property type="term" value="C:membrane"/>
    <property type="evidence" value="ECO:0007669"/>
    <property type="project" value="UniProtKB-SubCell"/>
</dbReference>
<evidence type="ECO:0000256" key="6">
    <source>
        <dbReference type="SAM" id="MobiDB-lite"/>
    </source>
</evidence>
<gene>
    <name evidence="7" type="ORF">EZM97_25065</name>
</gene>
<dbReference type="EMBL" id="SJTG01000004">
    <property type="protein sequence ID" value="TCI08700.1"/>
    <property type="molecule type" value="Genomic_DNA"/>
</dbReference>
<keyword evidence="4" id="KW-1133">Transmembrane helix</keyword>
<feature type="compositionally biased region" description="Basic and acidic residues" evidence="6">
    <location>
        <begin position="24"/>
        <end position="33"/>
    </location>
</feature>
<evidence type="ECO:0000256" key="4">
    <source>
        <dbReference type="ARBA" id="ARBA00022989"/>
    </source>
</evidence>
<dbReference type="CDD" id="cd16429">
    <property type="entry name" value="VirB10"/>
    <property type="match status" value="1"/>
</dbReference>
<reference evidence="7 8" key="1">
    <citation type="submission" date="2019-02" db="EMBL/GenBank/DDBJ databases">
        <title>Dyella amyloliquefaciens sp. nov., isolated from forest soil.</title>
        <authorList>
            <person name="Gao Z.-H."/>
            <person name="Qiu L.-H."/>
        </authorList>
    </citation>
    <scope>NUCLEOTIDE SEQUENCE [LARGE SCALE GENOMIC DNA]</scope>
    <source>
        <strain evidence="7 8">KACC 12747</strain>
    </source>
</reference>
<evidence type="ECO:0000256" key="5">
    <source>
        <dbReference type="ARBA" id="ARBA00023136"/>
    </source>
</evidence>
<proteinExistence type="inferred from homology"/>
<dbReference type="InterPro" id="IPR005498">
    <property type="entry name" value="T4SS_VirB10/TraB/TrbI"/>
</dbReference>
<protein>
    <submittedName>
        <fullName evidence="7">TrbI/VirB10 family protein</fullName>
    </submittedName>
</protein>
<evidence type="ECO:0000256" key="3">
    <source>
        <dbReference type="ARBA" id="ARBA00022692"/>
    </source>
</evidence>
<feature type="compositionally biased region" description="Polar residues" evidence="6">
    <location>
        <begin position="64"/>
        <end position="74"/>
    </location>
</feature>